<organism evidence="4 5">
    <name type="scientific">Myxozyma melibiosi</name>
    <dbReference type="NCBI Taxonomy" id="54550"/>
    <lineage>
        <taxon>Eukaryota</taxon>
        <taxon>Fungi</taxon>
        <taxon>Dikarya</taxon>
        <taxon>Ascomycota</taxon>
        <taxon>Saccharomycotina</taxon>
        <taxon>Lipomycetes</taxon>
        <taxon>Lipomycetales</taxon>
        <taxon>Lipomycetaceae</taxon>
        <taxon>Myxozyma</taxon>
    </lineage>
</organism>
<dbReference type="GeneID" id="90038613"/>
<comment type="similarity">
    <text evidence="2">Belongs to the NAD(P)-dependent epimerase/dehydratase family. Dihydroflavonol-4-reductase subfamily.</text>
</comment>
<dbReference type="Proteomes" id="UP001498771">
    <property type="component" value="Unassembled WGS sequence"/>
</dbReference>
<dbReference type="RefSeq" id="XP_064767059.1">
    <property type="nucleotide sequence ID" value="XM_064913101.1"/>
</dbReference>
<evidence type="ECO:0000313" key="4">
    <source>
        <dbReference type="EMBL" id="KAK7204026.1"/>
    </source>
</evidence>
<evidence type="ECO:0000259" key="3">
    <source>
        <dbReference type="Pfam" id="PF01370"/>
    </source>
</evidence>
<dbReference type="InterPro" id="IPR001509">
    <property type="entry name" value="Epimerase_deHydtase"/>
</dbReference>
<sequence>MSPKVLLTGSTGFIGAAVLAELIAKDYTVVAAIRSASKAEYIKAQHPDAVASGKLTFVIVLDITAPGAFDEAVKGAEYVVHVASPFVLNVSDNEKDLLVPAREGTLGVLRSIQKNAKDTVKQVVITASFASVFDGPVYILKGDRIYDESVWCKNTWEEAVKKDASYAYATSKLVAEQAAWDFQKAENAKFAITVLNPPFVFGPMYQQVTASTVNTSNQIIQGFNKTPENPDPEHSFIEVDVRDLAYAHVAALGNPKAENQRIIVSPGYFSYSSLIEIIKKYQAEGEAYAKGPDDSDELLKRERAIGGANLAKVKEVFPDLKFHSYKDTVVDTLRQLKELEAAA</sequence>
<dbReference type="Pfam" id="PF01370">
    <property type="entry name" value="Epimerase"/>
    <property type="match status" value="1"/>
</dbReference>
<proteinExistence type="inferred from homology"/>
<reference evidence="4 5" key="1">
    <citation type="submission" date="2024-03" db="EMBL/GenBank/DDBJ databases">
        <title>Genome-scale model development and genomic sequencing of the oleaginous clade Lipomyces.</title>
        <authorList>
            <consortium name="Lawrence Berkeley National Laboratory"/>
            <person name="Czajka J.J."/>
            <person name="Han Y."/>
            <person name="Kim J."/>
            <person name="Mondo S.J."/>
            <person name="Hofstad B.A."/>
            <person name="Robles A."/>
            <person name="Haridas S."/>
            <person name="Riley R."/>
            <person name="LaButti K."/>
            <person name="Pangilinan J."/>
            <person name="Andreopoulos W."/>
            <person name="Lipzen A."/>
            <person name="Yan J."/>
            <person name="Wang M."/>
            <person name="Ng V."/>
            <person name="Grigoriev I.V."/>
            <person name="Spatafora J.W."/>
            <person name="Magnuson J.K."/>
            <person name="Baker S.E."/>
            <person name="Pomraning K.R."/>
        </authorList>
    </citation>
    <scope>NUCLEOTIDE SEQUENCE [LARGE SCALE GENOMIC DNA]</scope>
    <source>
        <strain evidence="4 5">Phaff 52-87</strain>
    </source>
</reference>
<dbReference type="EMBL" id="JBBJBU010000009">
    <property type="protein sequence ID" value="KAK7204026.1"/>
    <property type="molecule type" value="Genomic_DNA"/>
</dbReference>
<dbReference type="InterPro" id="IPR036291">
    <property type="entry name" value="NAD(P)-bd_dom_sf"/>
</dbReference>
<dbReference type="Gene3D" id="3.40.50.720">
    <property type="entry name" value="NAD(P)-binding Rossmann-like Domain"/>
    <property type="match status" value="1"/>
</dbReference>
<evidence type="ECO:0000313" key="5">
    <source>
        <dbReference type="Proteomes" id="UP001498771"/>
    </source>
</evidence>
<name>A0ABR1F2F3_9ASCO</name>
<comment type="caution">
    <text evidence="4">The sequence shown here is derived from an EMBL/GenBank/DDBJ whole genome shotgun (WGS) entry which is preliminary data.</text>
</comment>
<gene>
    <name evidence="4" type="ORF">BZA70DRAFT_281318</name>
</gene>
<accession>A0ABR1F2F3</accession>
<keyword evidence="5" id="KW-1185">Reference proteome</keyword>
<dbReference type="PANTHER" id="PTHR10366:SF564">
    <property type="entry name" value="STEROL-4-ALPHA-CARBOXYLATE 3-DEHYDROGENASE, DECARBOXYLATING"/>
    <property type="match status" value="1"/>
</dbReference>
<protein>
    <recommendedName>
        <fullName evidence="3">NAD-dependent epimerase/dehydratase domain-containing protein</fullName>
    </recommendedName>
</protein>
<dbReference type="SUPFAM" id="SSF51735">
    <property type="entry name" value="NAD(P)-binding Rossmann-fold domains"/>
    <property type="match status" value="1"/>
</dbReference>
<feature type="domain" description="NAD-dependent epimerase/dehydratase" evidence="3">
    <location>
        <begin position="5"/>
        <end position="261"/>
    </location>
</feature>
<evidence type="ECO:0000256" key="1">
    <source>
        <dbReference type="ARBA" id="ARBA00023002"/>
    </source>
</evidence>
<dbReference type="InterPro" id="IPR050425">
    <property type="entry name" value="NAD(P)_dehydrat-like"/>
</dbReference>
<keyword evidence="1" id="KW-0560">Oxidoreductase</keyword>
<evidence type="ECO:0000256" key="2">
    <source>
        <dbReference type="ARBA" id="ARBA00023445"/>
    </source>
</evidence>
<dbReference type="PANTHER" id="PTHR10366">
    <property type="entry name" value="NAD DEPENDENT EPIMERASE/DEHYDRATASE"/>
    <property type="match status" value="1"/>
</dbReference>